<dbReference type="GO" id="GO:0004826">
    <property type="term" value="F:phenylalanine-tRNA ligase activity"/>
    <property type="evidence" value="ECO:0007669"/>
    <property type="project" value="UniProtKB-EC"/>
</dbReference>
<dbReference type="InterPro" id="IPR009061">
    <property type="entry name" value="DNA-bd_dom_put_sf"/>
</dbReference>
<dbReference type="Gene3D" id="3.50.40.10">
    <property type="entry name" value="Phenylalanyl-trna Synthetase, Chain B, domain 3"/>
    <property type="match status" value="1"/>
</dbReference>
<dbReference type="PANTHER" id="PTHR10947:SF0">
    <property type="entry name" value="PHENYLALANINE--TRNA LIGASE BETA SUBUNIT"/>
    <property type="match status" value="1"/>
</dbReference>
<comment type="cofactor">
    <cofactor evidence="1">
        <name>Mg(2+)</name>
        <dbReference type="ChEBI" id="CHEBI:18420"/>
    </cofactor>
</comment>
<dbReference type="EMBL" id="CAMPGE010002170">
    <property type="protein sequence ID" value="CAI2360971.1"/>
    <property type="molecule type" value="Genomic_DNA"/>
</dbReference>
<dbReference type="Pfam" id="PF03483">
    <property type="entry name" value="B3_4"/>
    <property type="match status" value="1"/>
</dbReference>
<reference evidence="16" key="1">
    <citation type="submission" date="2023-07" db="EMBL/GenBank/DDBJ databases">
        <authorList>
            <consortium name="AG Swart"/>
            <person name="Singh M."/>
            <person name="Singh A."/>
            <person name="Seah K."/>
            <person name="Emmerich C."/>
        </authorList>
    </citation>
    <scope>NUCLEOTIDE SEQUENCE</scope>
    <source>
        <strain evidence="16">DP1</strain>
    </source>
</reference>
<dbReference type="EC" id="6.1.1.20" evidence="4"/>
<organism evidence="16 17">
    <name type="scientific">Euplotes crassus</name>
    <dbReference type="NCBI Taxonomy" id="5936"/>
    <lineage>
        <taxon>Eukaryota</taxon>
        <taxon>Sar</taxon>
        <taxon>Alveolata</taxon>
        <taxon>Ciliophora</taxon>
        <taxon>Intramacronucleata</taxon>
        <taxon>Spirotrichea</taxon>
        <taxon>Hypotrichia</taxon>
        <taxon>Euplotida</taxon>
        <taxon>Euplotidae</taxon>
        <taxon>Moneuplotes</taxon>
    </lineage>
</organism>
<dbReference type="GO" id="GO:0005524">
    <property type="term" value="F:ATP binding"/>
    <property type="evidence" value="ECO:0007669"/>
    <property type="project" value="UniProtKB-KW"/>
</dbReference>
<dbReference type="PROSITE" id="PS51483">
    <property type="entry name" value="B5"/>
    <property type="match status" value="1"/>
</dbReference>
<dbReference type="GO" id="GO:0000287">
    <property type="term" value="F:magnesium ion binding"/>
    <property type="evidence" value="ECO:0007669"/>
    <property type="project" value="InterPro"/>
</dbReference>
<dbReference type="InterPro" id="IPR005147">
    <property type="entry name" value="tRNA_synthase_B5-dom"/>
</dbReference>
<dbReference type="Pfam" id="PF03484">
    <property type="entry name" value="B5"/>
    <property type="match status" value="1"/>
</dbReference>
<dbReference type="Pfam" id="PF17759">
    <property type="entry name" value="tRNA_synthFbeta"/>
    <property type="match status" value="1"/>
</dbReference>
<dbReference type="FunFam" id="3.50.40.10:FF:000002">
    <property type="entry name" value="phenylalanine--tRNA ligase beta subunit"/>
    <property type="match status" value="1"/>
</dbReference>
<dbReference type="InterPro" id="IPR045060">
    <property type="entry name" value="Phe-tRNA-ligase_IIc_bsu"/>
</dbReference>
<comment type="similarity">
    <text evidence="3">Belongs to the phenylalanyl-tRNA synthetase beta subunit family. Type 2 subfamily.</text>
</comment>
<dbReference type="Gene3D" id="3.30.930.10">
    <property type="entry name" value="Bira Bifunctional Protein, Domain 2"/>
    <property type="match status" value="1"/>
</dbReference>
<dbReference type="InterPro" id="IPR005146">
    <property type="entry name" value="B3/B4_tRNA-bd"/>
</dbReference>
<dbReference type="AlphaFoldDB" id="A0AAD1U6G3"/>
<dbReference type="InterPro" id="IPR040659">
    <property type="entry name" value="PhetRS_B1"/>
</dbReference>
<dbReference type="SUPFAM" id="SSF55681">
    <property type="entry name" value="Class II aaRS and biotin synthetases"/>
    <property type="match status" value="1"/>
</dbReference>
<proteinExistence type="inferred from homology"/>
<dbReference type="SMART" id="SM00873">
    <property type="entry name" value="B3_4"/>
    <property type="match status" value="1"/>
</dbReference>
<gene>
    <name evidence="16" type="ORF">ECRASSUSDP1_LOCUS2280</name>
</gene>
<keyword evidence="9" id="KW-0067">ATP-binding</keyword>
<evidence type="ECO:0000256" key="5">
    <source>
        <dbReference type="ARBA" id="ARBA00022490"/>
    </source>
</evidence>
<keyword evidence="6" id="KW-0436">Ligase</keyword>
<accession>A0AAD1U6G3</accession>
<evidence type="ECO:0000256" key="1">
    <source>
        <dbReference type="ARBA" id="ARBA00001946"/>
    </source>
</evidence>
<evidence type="ECO:0000256" key="10">
    <source>
        <dbReference type="ARBA" id="ARBA00022842"/>
    </source>
</evidence>
<keyword evidence="8" id="KW-0547">Nucleotide-binding</keyword>
<dbReference type="GO" id="GO:0009328">
    <property type="term" value="C:phenylalanine-tRNA ligase complex"/>
    <property type="evidence" value="ECO:0007669"/>
    <property type="project" value="TreeGrafter"/>
</dbReference>
<keyword evidence="17" id="KW-1185">Reference proteome</keyword>
<evidence type="ECO:0000256" key="13">
    <source>
        <dbReference type="ARBA" id="ARBA00033189"/>
    </source>
</evidence>
<evidence type="ECO:0000256" key="12">
    <source>
        <dbReference type="ARBA" id="ARBA00023146"/>
    </source>
</evidence>
<keyword evidence="12" id="KW-0030">Aminoacyl-tRNA synthetase</keyword>
<dbReference type="InterPro" id="IPR004531">
    <property type="entry name" value="Phe-tRNA-synth_IIc_bsu_arc_euk"/>
</dbReference>
<comment type="caution">
    <text evidence="16">The sequence shown here is derived from an EMBL/GenBank/DDBJ whole genome shotgun (WGS) entry which is preliminary data.</text>
</comment>
<dbReference type="Gene3D" id="3.30.56.10">
    <property type="match status" value="2"/>
</dbReference>
<sequence>MPNTYVIKRVLTDMLGKEFTNEEFEDLCFEYGLEVEFTDTNEMKKRKDDTEETEEKEEEKKDKSKKAKKGKKNKKNVEEEKNEPVYKVEVPANRYDLLSVEGIAMAIKAYLGLGDLPEYLIKNPENLEKITVLPETKDVRPYCVSAIVRNVTFNEESYNSFIDLQDLLHQNICRRRKLVAMGTHDYDNMEGPITYEARKPEDIKFIPLGETKEVDGHEFIEMCKKDNYIKKYVPIIGDKERFPVFYDKNGVVLSLPPLKNSAATAISTATKNVFIEITATDHKRAKIVLDILTTHLSQLSSDKYCIEQVEVEYPDGEKTHNPTLKENTFEVSLEYTNRLLGLQLTTEEIGKLVVKMGLKMVSHTDDHFTVSIPVTRNDILHACDIAEDIGIAYGFNNIETKLPSTLTTGKPLPKNKFSDLLRQELAQAGFVECLNMALVSEFDIFQGLKKEHQTGVSVKLANSKTIEFNYCRNSLIPGLLKTLHSSMKEKLPHKVFEVQDTIHIDDTNAIGASNKRTLCVMHSHSAKSGIDVIHGILDLVMLKFNIINHEKKGYSIQLSEEPTFLDNMQVQISFKNKVIGHMGIVHPDVLKNFKIKYPVCALEIHMNEIFEEFELTA</sequence>
<evidence type="ECO:0000256" key="8">
    <source>
        <dbReference type="ARBA" id="ARBA00022741"/>
    </source>
</evidence>
<keyword evidence="5" id="KW-0963">Cytoplasm</keyword>
<dbReference type="SUPFAM" id="SSF56037">
    <property type="entry name" value="PheT/TilS domain"/>
    <property type="match status" value="1"/>
</dbReference>
<dbReference type="InterPro" id="IPR045864">
    <property type="entry name" value="aa-tRNA-synth_II/BPL/LPL"/>
</dbReference>
<dbReference type="Proteomes" id="UP001295684">
    <property type="component" value="Unassembled WGS sequence"/>
</dbReference>
<dbReference type="GO" id="GO:0006432">
    <property type="term" value="P:phenylalanyl-tRNA aminoacylation"/>
    <property type="evidence" value="ECO:0007669"/>
    <property type="project" value="InterPro"/>
</dbReference>
<name>A0AAD1U6G3_EUPCR</name>
<dbReference type="PANTHER" id="PTHR10947">
    <property type="entry name" value="PHENYLALANYL-TRNA SYNTHETASE BETA CHAIN AND LEUCINE-RICH REPEAT-CONTAINING PROTEIN 47"/>
    <property type="match status" value="1"/>
</dbReference>
<evidence type="ECO:0000256" key="3">
    <source>
        <dbReference type="ARBA" id="ARBA00007438"/>
    </source>
</evidence>
<comment type="subcellular location">
    <subcellularLocation>
        <location evidence="2">Cytoplasm</location>
    </subcellularLocation>
</comment>
<evidence type="ECO:0000256" key="6">
    <source>
        <dbReference type="ARBA" id="ARBA00022598"/>
    </source>
</evidence>
<feature type="region of interest" description="Disordered" evidence="14">
    <location>
        <begin position="40"/>
        <end position="81"/>
    </location>
</feature>
<dbReference type="SMART" id="SM00874">
    <property type="entry name" value="B5"/>
    <property type="match status" value="1"/>
</dbReference>
<evidence type="ECO:0000256" key="14">
    <source>
        <dbReference type="SAM" id="MobiDB-lite"/>
    </source>
</evidence>
<keyword evidence="10" id="KW-0460">Magnesium</keyword>
<evidence type="ECO:0000313" key="17">
    <source>
        <dbReference type="Proteomes" id="UP001295684"/>
    </source>
</evidence>
<evidence type="ECO:0000256" key="4">
    <source>
        <dbReference type="ARBA" id="ARBA00012814"/>
    </source>
</evidence>
<evidence type="ECO:0000256" key="7">
    <source>
        <dbReference type="ARBA" id="ARBA00022723"/>
    </source>
</evidence>
<feature type="domain" description="B5" evidence="15">
    <location>
        <begin position="324"/>
        <end position="400"/>
    </location>
</feature>
<dbReference type="InterPro" id="IPR041616">
    <property type="entry name" value="PheRS_beta_core"/>
</dbReference>
<evidence type="ECO:0000259" key="15">
    <source>
        <dbReference type="PROSITE" id="PS51483"/>
    </source>
</evidence>
<evidence type="ECO:0000256" key="2">
    <source>
        <dbReference type="ARBA" id="ARBA00004496"/>
    </source>
</evidence>
<keyword evidence="7" id="KW-0479">Metal-binding</keyword>
<dbReference type="GO" id="GO:0003723">
    <property type="term" value="F:RNA binding"/>
    <property type="evidence" value="ECO:0007669"/>
    <property type="project" value="InterPro"/>
</dbReference>
<dbReference type="SUPFAM" id="SSF46955">
    <property type="entry name" value="Putative DNA-binding domain"/>
    <property type="match status" value="2"/>
</dbReference>
<feature type="compositionally biased region" description="Basic residues" evidence="14">
    <location>
        <begin position="63"/>
        <end position="74"/>
    </location>
</feature>
<keyword evidence="11" id="KW-0648">Protein biosynthesis</keyword>
<dbReference type="NCBIfam" id="TIGR00471">
    <property type="entry name" value="pheT_arch"/>
    <property type="match status" value="1"/>
</dbReference>
<protein>
    <recommendedName>
        <fullName evidence="4">phenylalanine--tRNA ligase</fullName>
        <ecNumber evidence="4">6.1.1.20</ecNumber>
    </recommendedName>
    <alternativeName>
        <fullName evidence="13">Phenylalanyl-tRNA synthetase beta subunit</fullName>
    </alternativeName>
</protein>
<dbReference type="InterPro" id="IPR020825">
    <property type="entry name" value="Phe-tRNA_synthase-like_B3/B4"/>
</dbReference>
<evidence type="ECO:0000256" key="11">
    <source>
        <dbReference type="ARBA" id="ARBA00022917"/>
    </source>
</evidence>
<evidence type="ECO:0000256" key="9">
    <source>
        <dbReference type="ARBA" id="ARBA00022840"/>
    </source>
</evidence>
<dbReference type="Pfam" id="PF18262">
    <property type="entry name" value="PhetRS_B1"/>
    <property type="match status" value="1"/>
</dbReference>
<evidence type="ECO:0000313" key="16">
    <source>
        <dbReference type="EMBL" id="CAI2360971.1"/>
    </source>
</evidence>